<sequence length="567" mass="64808">MDLSSNIQNLHEPFNKFIKNRNESCFSVPIISKSSCDFDIIDVTRINFGNDETWLYDLPNNCEPAITNLNNWLHKTADEDFFPSCGLVQNISQTDFQKRIDTRTFTRPKKRFTRPSIEKYNEEVYGSNFETVNDKITSSDNIKSIRNEIRNEPSFGGSAINVVSEPIPTPSNPVNFDFSQPINSYYFENVLANAADVDSFQNMSPPSLVNSMCSSTFANLMESSFIKNDPVLREIRDTDFTETVLLQDSEPPMFQSITESCSSLNSDTPESFLKKVSYNGTFRKNSSSDYSKTDTMEMSNSSTLEFNITYDKSKETDLELQCLENEDEKIYEVNTESNFNGTYRRTPKSNNTFRKSNVKNTVLNSTFEMSPKDTILDQSSTHTFSKNTDLLPTVNSKESYSNNLTIIKDDTVEEMKKQLSETVEIRDLNRLSYCLDEENIPLDSCYTDNDELNRTVNMKRSSLGCSTGSADSLDRMSSLSNSSRESNKMLNMADLDAIVQMQERSLQQVILHQNRAKALRNSGKIILFHPLSKTNIYQILICLPLMNIKVLNPQFLRYHWTIILESL</sequence>
<accession>A0ABQ9K1P0</accession>
<evidence type="ECO:0000313" key="2">
    <source>
        <dbReference type="EMBL" id="KAJ8984543.1"/>
    </source>
</evidence>
<proteinExistence type="predicted"/>
<dbReference type="Proteomes" id="UP001162164">
    <property type="component" value="Unassembled WGS sequence"/>
</dbReference>
<gene>
    <name evidence="2" type="ORF">NQ317_006829</name>
</gene>
<organism evidence="2 3">
    <name type="scientific">Molorchus minor</name>
    <dbReference type="NCBI Taxonomy" id="1323400"/>
    <lineage>
        <taxon>Eukaryota</taxon>
        <taxon>Metazoa</taxon>
        <taxon>Ecdysozoa</taxon>
        <taxon>Arthropoda</taxon>
        <taxon>Hexapoda</taxon>
        <taxon>Insecta</taxon>
        <taxon>Pterygota</taxon>
        <taxon>Neoptera</taxon>
        <taxon>Endopterygota</taxon>
        <taxon>Coleoptera</taxon>
        <taxon>Polyphaga</taxon>
        <taxon>Cucujiformia</taxon>
        <taxon>Chrysomeloidea</taxon>
        <taxon>Cerambycidae</taxon>
        <taxon>Lamiinae</taxon>
        <taxon>Monochamini</taxon>
        <taxon>Molorchus</taxon>
    </lineage>
</organism>
<name>A0ABQ9K1P0_9CUCU</name>
<reference evidence="2" key="1">
    <citation type="journal article" date="2023" name="Insect Mol. Biol.">
        <title>Genome sequencing provides insights into the evolution of gene families encoding plant cell wall-degrading enzymes in longhorned beetles.</title>
        <authorList>
            <person name="Shin N.R."/>
            <person name="Okamura Y."/>
            <person name="Kirsch R."/>
            <person name="Pauchet Y."/>
        </authorList>
    </citation>
    <scope>NUCLEOTIDE SEQUENCE</scope>
    <source>
        <strain evidence="2">MMC_N1</strain>
    </source>
</reference>
<keyword evidence="3" id="KW-1185">Reference proteome</keyword>
<feature type="region of interest" description="Disordered" evidence="1">
    <location>
        <begin position="464"/>
        <end position="483"/>
    </location>
</feature>
<protein>
    <submittedName>
        <fullName evidence="2">Uncharacterized protein</fullName>
    </submittedName>
</protein>
<comment type="caution">
    <text evidence="2">The sequence shown here is derived from an EMBL/GenBank/DDBJ whole genome shotgun (WGS) entry which is preliminary data.</text>
</comment>
<evidence type="ECO:0000256" key="1">
    <source>
        <dbReference type="SAM" id="MobiDB-lite"/>
    </source>
</evidence>
<dbReference type="EMBL" id="JAPWTJ010000032">
    <property type="protein sequence ID" value="KAJ8984543.1"/>
    <property type="molecule type" value="Genomic_DNA"/>
</dbReference>
<evidence type="ECO:0000313" key="3">
    <source>
        <dbReference type="Proteomes" id="UP001162164"/>
    </source>
</evidence>